<dbReference type="CDD" id="cd06342">
    <property type="entry name" value="PBP1_ABC_LIVBP-like"/>
    <property type="match status" value="1"/>
</dbReference>
<protein>
    <submittedName>
        <fullName evidence="4">Branched-chain amino acid ABC transporter substrate-binding protein</fullName>
    </submittedName>
</protein>
<evidence type="ECO:0000313" key="4">
    <source>
        <dbReference type="EMBL" id="MFL9925956.1"/>
    </source>
</evidence>
<dbReference type="InterPro" id="IPR028081">
    <property type="entry name" value="Leu-bd"/>
</dbReference>
<keyword evidence="2" id="KW-0732">Signal</keyword>
<comment type="similarity">
    <text evidence="1">Belongs to the leucine-binding protein family.</text>
</comment>
<organism evidence="4 5">
    <name type="scientific">Herbaspirillum lusitanum</name>
    <dbReference type="NCBI Taxonomy" id="213312"/>
    <lineage>
        <taxon>Bacteria</taxon>
        <taxon>Pseudomonadati</taxon>
        <taxon>Pseudomonadota</taxon>
        <taxon>Betaproteobacteria</taxon>
        <taxon>Burkholderiales</taxon>
        <taxon>Oxalobacteraceae</taxon>
        <taxon>Herbaspirillum</taxon>
    </lineage>
</organism>
<evidence type="ECO:0000313" key="5">
    <source>
        <dbReference type="Proteomes" id="UP001629246"/>
    </source>
</evidence>
<dbReference type="PANTHER" id="PTHR47151">
    <property type="entry name" value="LEU/ILE/VAL-BINDING ABC TRANSPORTER SUBUNIT"/>
    <property type="match status" value="1"/>
</dbReference>
<name>A0ABW9AAN0_9BURK</name>
<reference evidence="4 5" key="1">
    <citation type="journal article" date="2024" name="Chem. Sci.">
        <title>Discovery of megapolipeptins by genome mining of a Burkholderiales bacteria collection.</title>
        <authorList>
            <person name="Paulo B.S."/>
            <person name="Recchia M.J.J."/>
            <person name="Lee S."/>
            <person name="Fergusson C.H."/>
            <person name="Romanowski S.B."/>
            <person name="Hernandez A."/>
            <person name="Krull N."/>
            <person name="Liu D.Y."/>
            <person name="Cavanagh H."/>
            <person name="Bos A."/>
            <person name="Gray C.A."/>
            <person name="Murphy B.T."/>
            <person name="Linington R.G."/>
            <person name="Eustaquio A.S."/>
        </authorList>
    </citation>
    <scope>NUCLEOTIDE SEQUENCE [LARGE SCALE GENOMIC DNA]</scope>
    <source>
        <strain evidence="4 5">RL21-008-BIB-A</strain>
    </source>
</reference>
<feature type="domain" description="Leucine-binding protein" evidence="3">
    <location>
        <begin position="14"/>
        <end position="353"/>
    </location>
</feature>
<dbReference type="EMBL" id="JAQQFM010000007">
    <property type="protein sequence ID" value="MFL9925956.1"/>
    <property type="molecule type" value="Genomic_DNA"/>
</dbReference>
<comment type="caution">
    <text evidence="4">The sequence shown here is derived from an EMBL/GenBank/DDBJ whole genome shotgun (WGS) entry which is preliminary data.</text>
</comment>
<evidence type="ECO:0000256" key="2">
    <source>
        <dbReference type="ARBA" id="ARBA00022729"/>
    </source>
</evidence>
<evidence type="ECO:0000256" key="1">
    <source>
        <dbReference type="ARBA" id="ARBA00010062"/>
    </source>
</evidence>
<dbReference type="InterPro" id="IPR028082">
    <property type="entry name" value="Peripla_BP_I"/>
</dbReference>
<accession>A0ABW9AAN0</accession>
<dbReference type="Proteomes" id="UP001629246">
    <property type="component" value="Unassembled WGS sequence"/>
</dbReference>
<keyword evidence="5" id="KW-1185">Reference proteome</keyword>
<gene>
    <name evidence="4" type="ORF">PQR62_16890</name>
</gene>
<dbReference type="RefSeq" id="WP_408159154.1">
    <property type="nucleotide sequence ID" value="NZ_JAQQFM010000007.1"/>
</dbReference>
<dbReference type="SUPFAM" id="SSF53822">
    <property type="entry name" value="Periplasmic binding protein-like I"/>
    <property type="match status" value="1"/>
</dbReference>
<sequence length="366" mass="39657">MLFATFSHAADKTVLIGLAAPMSGLSGSTGLSLQRAAEIAIRDLNVQNLRIGGDRIVFKLLPQDDRADPRAGELIADYFVKSKVAAVVGHWNSGVGIPASKIYNAAGIPQVAPAVTSHAYTQQGFATTFRIVGHDDDGARYTAEYVMRDLKARRIVIIDDRTPFGAGYAEQFDKAIGELKGNVAGHFSIGSKTSDFNEVLRQTKALDPDVIMFGGLDAQAGELVREIKRLEVPGRLVGIGGVVGQTFLKLAGTAGEGTTVLEPGLPSYKNAQWTHFEKSWKQQYSDPIYLYAPSAYDAVQVIAAAMRQANAVDPVSVTQALHKVRHKGITGEIAFDEDGNLRNPQFTLYQVRKQEWLVVKTITGKN</sequence>
<dbReference type="Gene3D" id="3.40.50.2300">
    <property type="match status" value="2"/>
</dbReference>
<dbReference type="PANTHER" id="PTHR47151:SF2">
    <property type="entry name" value="AMINO ACID BINDING PROTEIN"/>
    <property type="match status" value="1"/>
</dbReference>
<proteinExistence type="inferred from homology"/>
<evidence type="ECO:0000259" key="3">
    <source>
        <dbReference type="Pfam" id="PF13458"/>
    </source>
</evidence>
<dbReference type="Pfam" id="PF13458">
    <property type="entry name" value="Peripla_BP_6"/>
    <property type="match status" value="1"/>
</dbReference>